<reference evidence="1" key="1">
    <citation type="submission" date="2020-10" db="EMBL/GenBank/DDBJ databases">
        <authorList>
            <person name="Han B."/>
            <person name="Lu T."/>
            <person name="Zhao Q."/>
            <person name="Huang X."/>
            <person name="Zhao Y."/>
        </authorList>
    </citation>
    <scope>NUCLEOTIDE SEQUENCE</scope>
</reference>
<name>A0A811QNQ0_9POAL</name>
<dbReference type="OrthoDB" id="549775at2759"/>
<dbReference type="AlphaFoldDB" id="A0A811QNQ0"/>
<dbReference type="EMBL" id="CAJGYO010000010">
    <property type="protein sequence ID" value="CAD6258473.1"/>
    <property type="molecule type" value="Genomic_DNA"/>
</dbReference>
<proteinExistence type="predicted"/>
<dbReference type="PANTHER" id="PTHR35763">
    <property type="entry name" value="COMPLEX 1 LYR-LIKE PROTEIN"/>
    <property type="match status" value="1"/>
</dbReference>
<comment type="caution">
    <text evidence="1">The sequence shown here is derived from an EMBL/GenBank/DDBJ whole genome shotgun (WGS) entry which is preliminary data.</text>
</comment>
<dbReference type="PANTHER" id="PTHR35763:SF1">
    <property type="entry name" value="OS11G0133900 PROTEIN"/>
    <property type="match status" value="1"/>
</dbReference>
<dbReference type="Proteomes" id="UP000604825">
    <property type="component" value="Unassembled WGS sequence"/>
</dbReference>
<evidence type="ECO:0000313" key="2">
    <source>
        <dbReference type="Proteomes" id="UP000604825"/>
    </source>
</evidence>
<sequence length="66" mass="7169">MAAAAAYWRVLKAVHKHVGSGASRQRFRDFVTAEFRAPTGTEADAKERLQLAGDYLTSSPASTSTR</sequence>
<protein>
    <submittedName>
        <fullName evidence="1">Uncharacterized protein</fullName>
    </submittedName>
</protein>
<organism evidence="1 2">
    <name type="scientific">Miscanthus lutarioriparius</name>
    <dbReference type="NCBI Taxonomy" id="422564"/>
    <lineage>
        <taxon>Eukaryota</taxon>
        <taxon>Viridiplantae</taxon>
        <taxon>Streptophyta</taxon>
        <taxon>Embryophyta</taxon>
        <taxon>Tracheophyta</taxon>
        <taxon>Spermatophyta</taxon>
        <taxon>Magnoliopsida</taxon>
        <taxon>Liliopsida</taxon>
        <taxon>Poales</taxon>
        <taxon>Poaceae</taxon>
        <taxon>PACMAD clade</taxon>
        <taxon>Panicoideae</taxon>
        <taxon>Andropogonodae</taxon>
        <taxon>Andropogoneae</taxon>
        <taxon>Saccharinae</taxon>
        <taxon>Miscanthus</taxon>
    </lineage>
</organism>
<gene>
    <name evidence="1" type="ORF">NCGR_LOCUS41945</name>
</gene>
<keyword evidence="2" id="KW-1185">Reference proteome</keyword>
<evidence type="ECO:0000313" key="1">
    <source>
        <dbReference type="EMBL" id="CAD6258473.1"/>
    </source>
</evidence>
<accession>A0A811QNQ0</accession>